<accession>A0A6A7BQ52</accession>
<dbReference type="Proteomes" id="UP000799421">
    <property type="component" value="Unassembled WGS sequence"/>
</dbReference>
<name>A0A6A7BQ52_9PEZI</name>
<dbReference type="OrthoDB" id="10455837at2759"/>
<evidence type="ECO:0000313" key="2">
    <source>
        <dbReference type="Proteomes" id="UP000799421"/>
    </source>
</evidence>
<keyword evidence="2" id="KW-1185">Reference proteome</keyword>
<dbReference type="EMBL" id="MU006043">
    <property type="protein sequence ID" value="KAF2857431.1"/>
    <property type="molecule type" value="Genomic_DNA"/>
</dbReference>
<protein>
    <submittedName>
        <fullName evidence="1">Uncharacterized protein</fullName>
    </submittedName>
</protein>
<sequence>MVEHGAVLGGYQATAYFYPIVRITSAPWDFYCCSTECDPDSFVGTMRQITMLELIEDVRSDENRRVVYMRGHMNGLNDPITVRISVSSSDPMASIMDLKMSYQHSAISAYGAICFWPKLGGKKQYRVFKHNGGQASYPRGKTVCAVELSSLAEERPRHHTPHPSIYSAGQKGVELVSFRNVIGVPEDAFRKRYCFLENVVYAVHVL</sequence>
<evidence type="ECO:0000313" key="1">
    <source>
        <dbReference type="EMBL" id="KAF2857431.1"/>
    </source>
</evidence>
<reference evidence="1" key="1">
    <citation type="journal article" date="2020" name="Stud. Mycol.">
        <title>101 Dothideomycetes genomes: a test case for predicting lifestyles and emergence of pathogens.</title>
        <authorList>
            <person name="Haridas S."/>
            <person name="Albert R."/>
            <person name="Binder M."/>
            <person name="Bloem J."/>
            <person name="Labutti K."/>
            <person name="Salamov A."/>
            <person name="Andreopoulos B."/>
            <person name="Baker S."/>
            <person name="Barry K."/>
            <person name="Bills G."/>
            <person name="Bluhm B."/>
            <person name="Cannon C."/>
            <person name="Castanera R."/>
            <person name="Culley D."/>
            <person name="Daum C."/>
            <person name="Ezra D."/>
            <person name="Gonzalez J."/>
            <person name="Henrissat B."/>
            <person name="Kuo A."/>
            <person name="Liang C."/>
            <person name="Lipzen A."/>
            <person name="Lutzoni F."/>
            <person name="Magnuson J."/>
            <person name="Mondo S."/>
            <person name="Nolan M."/>
            <person name="Ohm R."/>
            <person name="Pangilinan J."/>
            <person name="Park H.-J."/>
            <person name="Ramirez L."/>
            <person name="Alfaro M."/>
            <person name="Sun H."/>
            <person name="Tritt A."/>
            <person name="Yoshinaga Y."/>
            <person name="Zwiers L.-H."/>
            <person name="Turgeon B."/>
            <person name="Goodwin S."/>
            <person name="Spatafora J."/>
            <person name="Crous P."/>
            <person name="Grigoriev I."/>
        </authorList>
    </citation>
    <scope>NUCLEOTIDE SEQUENCE</scope>
    <source>
        <strain evidence="1">CBS 480.64</strain>
    </source>
</reference>
<dbReference type="AlphaFoldDB" id="A0A6A7BQ52"/>
<proteinExistence type="predicted"/>
<gene>
    <name evidence="1" type="ORF">K470DRAFT_266828</name>
</gene>
<organism evidence="1 2">
    <name type="scientific">Piedraia hortae CBS 480.64</name>
    <dbReference type="NCBI Taxonomy" id="1314780"/>
    <lineage>
        <taxon>Eukaryota</taxon>
        <taxon>Fungi</taxon>
        <taxon>Dikarya</taxon>
        <taxon>Ascomycota</taxon>
        <taxon>Pezizomycotina</taxon>
        <taxon>Dothideomycetes</taxon>
        <taxon>Dothideomycetidae</taxon>
        <taxon>Capnodiales</taxon>
        <taxon>Piedraiaceae</taxon>
        <taxon>Piedraia</taxon>
    </lineage>
</organism>